<dbReference type="EMBL" id="QCYY01003691">
    <property type="protein sequence ID" value="ROT62420.1"/>
    <property type="molecule type" value="Genomic_DNA"/>
</dbReference>
<sequence>MCWLHAVPRRRPNLTLTLRHSLTPVSESDSWALHLSGTHSHFSSRERPPWPSTPQHSLTPSRERPELGPPPQALTHTLSESDPALALTPSTHSPPSRGSELQCPSHDRTQDSDQLGHTRHSGAWPPHTHSHPLRDSRLITLSDQQTLTGPVGHSPSVTNTLSESDPAWPSPSGTHSHPLRERPAWLTLALTSGTHSHLSDSDPAWPSHSGTHSHPLRERTQLGPPPQALHSHPLRERPSLALTLKALTHTSPRATHLALTLRTLTHRPLRQRPQLGPHLRHSLTPSPTATSLASPLRHSLTPSPRATQLGPHTQTLTHTLSESDPAWPSPSDTHSHPLRQRPSFTLITRTSLTRATQLTLRHSDTPPPRATSFRPLSSSPSANSLRADPSLAHETQLESDRVAKRVAVLFLSLAGD</sequence>
<gene>
    <name evidence="2" type="ORF">C7M84_019740</name>
</gene>
<feature type="compositionally biased region" description="Polar residues" evidence="1">
    <location>
        <begin position="300"/>
        <end position="322"/>
    </location>
</feature>
<protein>
    <submittedName>
        <fullName evidence="2">Uncharacterized protein</fullName>
    </submittedName>
</protein>
<feature type="region of interest" description="Disordered" evidence="1">
    <location>
        <begin position="360"/>
        <end position="390"/>
    </location>
</feature>
<feature type="compositionally biased region" description="Polar residues" evidence="1">
    <location>
        <begin position="374"/>
        <end position="384"/>
    </location>
</feature>
<feature type="region of interest" description="Disordered" evidence="1">
    <location>
        <begin position="40"/>
        <end position="133"/>
    </location>
</feature>
<feature type="region of interest" description="Disordered" evidence="1">
    <location>
        <begin position="273"/>
        <end position="343"/>
    </location>
</feature>
<evidence type="ECO:0000313" key="2">
    <source>
        <dbReference type="EMBL" id="ROT62420.1"/>
    </source>
</evidence>
<organism evidence="2 3">
    <name type="scientific">Penaeus vannamei</name>
    <name type="common">Whiteleg shrimp</name>
    <name type="synonym">Litopenaeus vannamei</name>
    <dbReference type="NCBI Taxonomy" id="6689"/>
    <lineage>
        <taxon>Eukaryota</taxon>
        <taxon>Metazoa</taxon>
        <taxon>Ecdysozoa</taxon>
        <taxon>Arthropoda</taxon>
        <taxon>Crustacea</taxon>
        <taxon>Multicrustacea</taxon>
        <taxon>Malacostraca</taxon>
        <taxon>Eumalacostraca</taxon>
        <taxon>Eucarida</taxon>
        <taxon>Decapoda</taxon>
        <taxon>Dendrobranchiata</taxon>
        <taxon>Penaeoidea</taxon>
        <taxon>Penaeidae</taxon>
        <taxon>Penaeus</taxon>
    </lineage>
</organism>
<name>A0A3R7LYE3_PENVA</name>
<feature type="compositionally biased region" description="Basic and acidic residues" evidence="1">
    <location>
        <begin position="105"/>
        <end position="116"/>
    </location>
</feature>
<accession>A0A3R7LYE3</accession>
<dbReference type="Proteomes" id="UP000283509">
    <property type="component" value="Unassembled WGS sequence"/>
</dbReference>
<reference evidence="2 3" key="2">
    <citation type="submission" date="2019-01" db="EMBL/GenBank/DDBJ databases">
        <title>The decoding of complex shrimp genome reveals the adaptation for benthos swimmer, frequently molting mechanism and breeding impact on genome.</title>
        <authorList>
            <person name="Sun Y."/>
            <person name="Gao Y."/>
            <person name="Yu Y."/>
        </authorList>
    </citation>
    <scope>NUCLEOTIDE SEQUENCE [LARGE SCALE GENOMIC DNA]</scope>
    <source>
        <tissue evidence="2">Muscle</tissue>
    </source>
</reference>
<feature type="region of interest" description="Disordered" evidence="1">
    <location>
        <begin position="195"/>
        <end position="233"/>
    </location>
</feature>
<reference evidence="2 3" key="1">
    <citation type="submission" date="2018-04" db="EMBL/GenBank/DDBJ databases">
        <authorList>
            <person name="Zhang X."/>
            <person name="Yuan J."/>
            <person name="Li F."/>
            <person name="Xiang J."/>
        </authorList>
    </citation>
    <scope>NUCLEOTIDE SEQUENCE [LARGE SCALE GENOMIC DNA]</scope>
    <source>
        <tissue evidence="2">Muscle</tissue>
    </source>
</reference>
<feature type="compositionally biased region" description="Polar residues" evidence="1">
    <location>
        <begin position="283"/>
        <end position="293"/>
    </location>
</feature>
<evidence type="ECO:0000313" key="3">
    <source>
        <dbReference type="Proteomes" id="UP000283509"/>
    </source>
</evidence>
<proteinExistence type="predicted"/>
<evidence type="ECO:0000256" key="1">
    <source>
        <dbReference type="SAM" id="MobiDB-lite"/>
    </source>
</evidence>
<comment type="caution">
    <text evidence="2">The sequence shown here is derived from an EMBL/GenBank/DDBJ whole genome shotgun (WGS) entry which is preliminary data.</text>
</comment>
<dbReference type="AlphaFoldDB" id="A0A3R7LYE3"/>
<keyword evidence="3" id="KW-1185">Reference proteome</keyword>
<feature type="region of interest" description="Disordered" evidence="1">
    <location>
        <begin position="146"/>
        <end position="179"/>
    </location>
</feature>